<gene>
    <name evidence="1" type="ORF">VVAX_00834</name>
</gene>
<sequence>MTMTPAQIESYVDAAAAALELPLSPAHRPGVLRYFALAADFAALIEAVPLSMSAESAVHFSPVEPVEKEA</sequence>
<evidence type="ECO:0008006" key="2">
    <source>
        <dbReference type="Google" id="ProtNLM"/>
    </source>
</evidence>
<dbReference type="InterPro" id="IPR025148">
    <property type="entry name" value="AtzG-like"/>
</dbReference>
<dbReference type="Pfam" id="PF13318">
    <property type="entry name" value="AtzG-like"/>
    <property type="match status" value="1"/>
</dbReference>
<protein>
    <recommendedName>
        <fullName evidence="2">DUF4089 domain-containing protein</fullName>
    </recommendedName>
</protein>
<dbReference type="EMBL" id="LR743507">
    <property type="protein sequence ID" value="CAA2100617.1"/>
    <property type="molecule type" value="Genomic_DNA"/>
</dbReference>
<reference evidence="1" key="1">
    <citation type="submission" date="2019-12" db="EMBL/GenBank/DDBJ databases">
        <authorList>
            <person name="Cremers G."/>
        </authorList>
    </citation>
    <scope>NUCLEOTIDE SEQUENCE</scope>
    <source>
        <strain evidence="1">Vvax</strain>
    </source>
</reference>
<proteinExistence type="predicted"/>
<name>A0A679IYA9_VARPD</name>
<evidence type="ECO:0000313" key="1">
    <source>
        <dbReference type="EMBL" id="CAA2100617.1"/>
    </source>
</evidence>
<dbReference type="RefSeq" id="WP_339088566.1">
    <property type="nucleotide sequence ID" value="NZ_LR743507.1"/>
</dbReference>
<organism evidence="1">
    <name type="scientific">Variovorax paradoxus</name>
    <dbReference type="NCBI Taxonomy" id="34073"/>
    <lineage>
        <taxon>Bacteria</taxon>
        <taxon>Pseudomonadati</taxon>
        <taxon>Pseudomonadota</taxon>
        <taxon>Betaproteobacteria</taxon>
        <taxon>Burkholderiales</taxon>
        <taxon>Comamonadaceae</taxon>
        <taxon>Variovorax</taxon>
    </lineage>
</organism>
<accession>A0A679IYA9</accession>
<dbReference type="AlphaFoldDB" id="A0A679IYA9"/>